<dbReference type="PROSITE" id="PS51417">
    <property type="entry name" value="ARF"/>
    <property type="match status" value="1"/>
</dbReference>
<keyword evidence="4" id="KW-0460">Magnesium</keyword>
<proteinExistence type="predicted"/>
<evidence type="ECO:0000256" key="1">
    <source>
        <dbReference type="ARBA" id="ARBA00022741"/>
    </source>
</evidence>
<accession>A0AA86NTT0</accession>
<name>A0AA86NTT0_9EUKA</name>
<dbReference type="EMBL" id="CATOUU010000341">
    <property type="protein sequence ID" value="CAI9925396.1"/>
    <property type="molecule type" value="Genomic_DNA"/>
</dbReference>
<dbReference type="PRINTS" id="PR00328">
    <property type="entry name" value="SAR1GTPBP"/>
</dbReference>
<sequence>MSLRKLRINVLMFGLDNSGKSQLFNQWCNRKLIQTSPTKGFTIGTVQSEDASVAIRDFGGQPHLREFWRHYLQSASVVFFVIDSTQRDYKQIQDAKSELSSLLDNEMIDWDRSWFCSTNQIWKVRSRTKKYWTSSGWLSTSSKLWQNTPTKRKQ</sequence>
<gene>
    <name evidence="5" type="ORF">HINF_LOCUS13041</name>
    <name evidence="6" type="ORF">HINF_LOCUS20819</name>
</gene>
<dbReference type="Gene3D" id="3.40.50.300">
    <property type="entry name" value="P-loop containing nucleotide triphosphate hydrolases"/>
    <property type="match status" value="1"/>
</dbReference>
<dbReference type="InterPro" id="IPR044612">
    <property type="entry name" value="ARL2/3"/>
</dbReference>
<reference evidence="6 7" key="2">
    <citation type="submission" date="2024-07" db="EMBL/GenBank/DDBJ databases">
        <authorList>
            <person name="Akdeniz Z."/>
        </authorList>
    </citation>
    <scope>NUCLEOTIDE SEQUENCE [LARGE SCALE GENOMIC DNA]</scope>
</reference>
<dbReference type="GO" id="GO:0005525">
    <property type="term" value="F:GTP binding"/>
    <property type="evidence" value="ECO:0007669"/>
    <property type="project" value="UniProtKB-KW"/>
</dbReference>
<evidence type="ECO:0000313" key="5">
    <source>
        <dbReference type="EMBL" id="CAI9925396.1"/>
    </source>
</evidence>
<dbReference type="PANTHER" id="PTHR45697">
    <property type="entry name" value="ADP-RIBOSYLATION FACTOR-LIKE PROTEIN 2-RELATED"/>
    <property type="match status" value="1"/>
</dbReference>
<dbReference type="Proteomes" id="UP001642409">
    <property type="component" value="Unassembled WGS sequence"/>
</dbReference>
<dbReference type="SMART" id="SM00177">
    <property type="entry name" value="ARF"/>
    <property type="match status" value="1"/>
</dbReference>
<comment type="caution">
    <text evidence="5">The sequence shown here is derived from an EMBL/GenBank/DDBJ whole genome shotgun (WGS) entry which is preliminary data.</text>
</comment>
<feature type="binding site" evidence="4">
    <location>
        <position position="38"/>
    </location>
    <ligand>
        <name>Mg(2+)</name>
        <dbReference type="ChEBI" id="CHEBI:18420"/>
    </ligand>
</feature>
<dbReference type="Pfam" id="PF00025">
    <property type="entry name" value="Arf"/>
    <property type="match status" value="1"/>
</dbReference>
<keyword evidence="7" id="KW-1185">Reference proteome</keyword>
<dbReference type="AlphaFoldDB" id="A0AA86NTT0"/>
<protein>
    <submittedName>
        <fullName evidence="5">ADP-ribosylation factor 1</fullName>
    </submittedName>
    <submittedName>
        <fullName evidence="6">ADP-ribosylation_factor 1</fullName>
    </submittedName>
</protein>
<evidence type="ECO:0000313" key="7">
    <source>
        <dbReference type="Proteomes" id="UP001642409"/>
    </source>
</evidence>
<dbReference type="InterPro" id="IPR006689">
    <property type="entry name" value="Small_GTPase_ARF/SAR"/>
</dbReference>
<dbReference type="EMBL" id="CAXDID020000056">
    <property type="protein sequence ID" value="CAL6007813.1"/>
    <property type="molecule type" value="Genomic_DNA"/>
</dbReference>
<reference evidence="5" key="1">
    <citation type="submission" date="2023-06" db="EMBL/GenBank/DDBJ databases">
        <authorList>
            <person name="Kurt Z."/>
        </authorList>
    </citation>
    <scope>NUCLEOTIDE SEQUENCE</scope>
</reference>
<keyword evidence="1 3" id="KW-0547">Nucleotide-binding</keyword>
<organism evidence="5">
    <name type="scientific">Hexamita inflata</name>
    <dbReference type="NCBI Taxonomy" id="28002"/>
    <lineage>
        <taxon>Eukaryota</taxon>
        <taxon>Metamonada</taxon>
        <taxon>Diplomonadida</taxon>
        <taxon>Hexamitidae</taxon>
        <taxon>Hexamitinae</taxon>
        <taxon>Hexamita</taxon>
    </lineage>
</organism>
<feature type="binding site" evidence="4">
    <location>
        <position position="21"/>
    </location>
    <ligand>
        <name>Mg(2+)</name>
        <dbReference type="ChEBI" id="CHEBI:18420"/>
    </ligand>
</feature>
<feature type="binding site" evidence="3">
    <location>
        <position position="60"/>
    </location>
    <ligand>
        <name>GTP</name>
        <dbReference type="ChEBI" id="CHEBI:37565"/>
    </ligand>
</feature>
<evidence type="ECO:0000256" key="2">
    <source>
        <dbReference type="ARBA" id="ARBA00023134"/>
    </source>
</evidence>
<dbReference type="SUPFAM" id="SSF52540">
    <property type="entry name" value="P-loop containing nucleoside triphosphate hydrolases"/>
    <property type="match status" value="1"/>
</dbReference>
<keyword evidence="2 3" id="KW-0342">GTP-binding</keyword>
<evidence type="ECO:0000313" key="6">
    <source>
        <dbReference type="EMBL" id="CAL6007813.1"/>
    </source>
</evidence>
<dbReference type="InterPro" id="IPR027417">
    <property type="entry name" value="P-loop_NTPase"/>
</dbReference>
<evidence type="ECO:0000256" key="4">
    <source>
        <dbReference type="PIRSR" id="PIRSR606689-2"/>
    </source>
</evidence>
<evidence type="ECO:0000256" key="3">
    <source>
        <dbReference type="PIRSR" id="PIRSR606689-1"/>
    </source>
</evidence>
<keyword evidence="4" id="KW-0479">Metal-binding</keyword>
<dbReference type="GO" id="GO:0046872">
    <property type="term" value="F:metal ion binding"/>
    <property type="evidence" value="ECO:0007669"/>
    <property type="project" value="UniProtKB-KW"/>
</dbReference>
<feature type="binding site" evidence="3">
    <location>
        <begin position="14"/>
        <end position="21"/>
    </location>
    <ligand>
        <name>GTP</name>
        <dbReference type="ChEBI" id="CHEBI:37565"/>
    </ligand>
</feature>
<dbReference type="GO" id="GO:0003924">
    <property type="term" value="F:GTPase activity"/>
    <property type="evidence" value="ECO:0007669"/>
    <property type="project" value="InterPro"/>
</dbReference>